<evidence type="ECO:0000259" key="4">
    <source>
        <dbReference type="PROSITE" id="PS50011"/>
    </source>
</evidence>
<dbReference type="InterPro" id="IPR011009">
    <property type="entry name" value="Kinase-like_dom_sf"/>
</dbReference>
<evidence type="ECO:0000256" key="2">
    <source>
        <dbReference type="ARBA" id="ARBA00022737"/>
    </source>
</evidence>
<dbReference type="Gene3D" id="3.30.200.20">
    <property type="entry name" value="Phosphorylase Kinase, domain 1"/>
    <property type="match status" value="1"/>
</dbReference>
<dbReference type="SUPFAM" id="SSF52075">
    <property type="entry name" value="Outer arm dynein light chain 1"/>
    <property type="match status" value="1"/>
</dbReference>
<dbReference type="InterPro" id="IPR003591">
    <property type="entry name" value="Leu-rich_rpt_typical-subtyp"/>
</dbReference>
<proteinExistence type="predicted"/>
<dbReference type="Gene3D" id="3.80.10.10">
    <property type="entry name" value="Ribonuclease Inhibitor"/>
    <property type="match status" value="2"/>
</dbReference>
<keyword evidence="2" id="KW-0677">Repeat</keyword>
<keyword evidence="3" id="KW-0547">Nucleotide-binding</keyword>
<dbReference type="SMART" id="SM00369">
    <property type="entry name" value="LRR_TYP"/>
    <property type="match status" value="5"/>
</dbReference>
<dbReference type="GO" id="GO:0005524">
    <property type="term" value="F:ATP binding"/>
    <property type="evidence" value="ECO:0007669"/>
    <property type="project" value="UniProtKB-UniRule"/>
</dbReference>
<evidence type="ECO:0000256" key="3">
    <source>
        <dbReference type="PROSITE-ProRule" id="PRU10141"/>
    </source>
</evidence>
<dbReference type="PANTHER" id="PTHR48051">
    <property type="match status" value="1"/>
</dbReference>
<accession>A0AA40ESJ7</accession>
<evidence type="ECO:0000313" key="6">
    <source>
        <dbReference type="Proteomes" id="UP001172159"/>
    </source>
</evidence>
<reference evidence="5" key="1">
    <citation type="submission" date="2023-06" db="EMBL/GenBank/DDBJ databases">
        <title>Genome-scale phylogeny and comparative genomics of the fungal order Sordariales.</title>
        <authorList>
            <consortium name="Lawrence Berkeley National Laboratory"/>
            <person name="Hensen N."/>
            <person name="Bonometti L."/>
            <person name="Westerberg I."/>
            <person name="Brannstrom I.O."/>
            <person name="Guillou S."/>
            <person name="Cros-Aarteil S."/>
            <person name="Calhoun S."/>
            <person name="Haridas S."/>
            <person name="Kuo A."/>
            <person name="Mondo S."/>
            <person name="Pangilinan J."/>
            <person name="Riley R."/>
            <person name="Labutti K."/>
            <person name="Andreopoulos B."/>
            <person name="Lipzen A."/>
            <person name="Chen C."/>
            <person name="Yanf M."/>
            <person name="Daum C."/>
            <person name="Ng V."/>
            <person name="Clum A."/>
            <person name="Steindorff A."/>
            <person name="Ohm R."/>
            <person name="Martin F."/>
            <person name="Silar P."/>
            <person name="Natvig D."/>
            <person name="Lalanne C."/>
            <person name="Gautier V."/>
            <person name="Ament-Velasquez S.L."/>
            <person name="Kruys A."/>
            <person name="Hutchinson M.I."/>
            <person name="Powell A.J."/>
            <person name="Barry K."/>
            <person name="Miller A.N."/>
            <person name="Grigoriev I.V."/>
            <person name="Debuchy R."/>
            <person name="Gladieux P."/>
            <person name="Thoren M.H."/>
            <person name="Johannesson H."/>
        </authorList>
    </citation>
    <scope>NUCLEOTIDE SEQUENCE</scope>
    <source>
        <strain evidence="5">CBS 540.89</strain>
    </source>
</reference>
<dbReference type="EMBL" id="JAUKTV010000002">
    <property type="protein sequence ID" value="KAK0744729.1"/>
    <property type="molecule type" value="Genomic_DNA"/>
</dbReference>
<feature type="domain" description="Protein kinase" evidence="4">
    <location>
        <begin position="216"/>
        <end position="455"/>
    </location>
</feature>
<keyword evidence="3" id="KW-0067">ATP-binding</keyword>
<dbReference type="Pfam" id="PF13855">
    <property type="entry name" value="LRR_8"/>
    <property type="match status" value="1"/>
</dbReference>
<dbReference type="Pfam" id="PF12799">
    <property type="entry name" value="LRR_4"/>
    <property type="match status" value="1"/>
</dbReference>
<organism evidence="5 6">
    <name type="scientific">Apiosordaria backusii</name>
    <dbReference type="NCBI Taxonomy" id="314023"/>
    <lineage>
        <taxon>Eukaryota</taxon>
        <taxon>Fungi</taxon>
        <taxon>Dikarya</taxon>
        <taxon>Ascomycota</taxon>
        <taxon>Pezizomycotina</taxon>
        <taxon>Sordariomycetes</taxon>
        <taxon>Sordariomycetidae</taxon>
        <taxon>Sordariales</taxon>
        <taxon>Lasiosphaeriaceae</taxon>
        <taxon>Apiosordaria</taxon>
    </lineage>
</organism>
<sequence>MSNDTYDLETLQNGSLANLALTKFKLQPNPSLTVFPNEIFSFGSSLTHLDLSGTSLSSLPSNFSTSLPNLKILFLSNCAFTTFPDLSSCPSLEMVAFRHNSMTAIPESSFPPKLRWLILTDNNISHLPTSIGNCPNLQKCMLAGNSLSTLPDSLTKCQNLTLLRLSANNFTTLPKFLFSAFPKLCYLSFGGNPCSVESRKKHKLPFGLLDIPYSSLTMGEILGQGASGVISKAEWRQSPESDYTEEVAVKMFKGNLTSDGRPEDEMESVLLAGSHESLISVLGKLIPDSYKVLGLPPDFGSCTRDRFTEGHKGWEVGQAVEMLTGIAGAAAHLHEKRINHGDLYAHNILASREDSHGLLGDFGAGSIYGEEEDGVEKLEVRAFGRLVGDVLGLVSDEEGGEKTPEGEMMRRGLEELQQRCEEEVVEERPDFEEVLEGLEKMMGWRGMMRIPKAPN</sequence>
<dbReference type="InterPro" id="IPR017441">
    <property type="entry name" value="Protein_kinase_ATP_BS"/>
</dbReference>
<dbReference type="Proteomes" id="UP001172159">
    <property type="component" value="Unassembled WGS sequence"/>
</dbReference>
<dbReference type="Pfam" id="PF07714">
    <property type="entry name" value="PK_Tyr_Ser-Thr"/>
    <property type="match status" value="1"/>
</dbReference>
<dbReference type="InterPro" id="IPR032675">
    <property type="entry name" value="LRR_dom_sf"/>
</dbReference>
<evidence type="ECO:0000256" key="1">
    <source>
        <dbReference type="ARBA" id="ARBA00022614"/>
    </source>
</evidence>
<name>A0AA40ESJ7_9PEZI</name>
<keyword evidence="1" id="KW-0433">Leucine-rich repeat</keyword>
<dbReference type="InterPro" id="IPR001611">
    <property type="entry name" value="Leu-rich_rpt"/>
</dbReference>
<feature type="binding site" evidence="3">
    <location>
        <position position="250"/>
    </location>
    <ligand>
        <name>ATP</name>
        <dbReference type="ChEBI" id="CHEBI:30616"/>
    </ligand>
</feature>
<protein>
    <recommendedName>
        <fullName evidence="4">Protein kinase domain-containing protein</fullName>
    </recommendedName>
</protein>
<comment type="caution">
    <text evidence="5">The sequence shown here is derived from an EMBL/GenBank/DDBJ whole genome shotgun (WGS) entry which is preliminary data.</text>
</comment>
<dbReference type="InterPro" id="IPR025875">
    <property type="entry name" value="Leu-rich_rpt_4"/>
</dbReference>
<dbReference type="SMART" id="SM00364">
    <property type="entry name" value="LRR_BAC"/>
    <property type="match status" value="5"/>
</dbReference>
<gene>
    <name evidence="5" type="ORF">B0T21DRAFT_389978</name>
</gene>
<dbReference type="InterPro" id="IPR001245">
    <property type="entry name" value="Ser-Thr/Tyr_kinase_cat_dom"/>
</dbReference>
<keyword evidence="6" id="KW-1185">Reference proteome</keyword>
<dbReference type="PROSITE" id="PS00107">
    <property type="entry name" value="PROTEIN_KINASE_ATP"/>
    <property type="match status" value="1"/>
</dbReference>
<dbReference type="Gene3D" id="1.10.510.10">
    <property type="entry name" value="Transferase(Phosphotransferase) domain 1"/>
    <property type="match status" value="1"/>
</dbReference>
<dbReference type="PANTHER" id="PTHR48051:SF1">
    <property type="entry name" value="RAS SUPPRESSOR PROTEIN 1"/>
    <property type="match status" value="1"/>
</dbReference>
<dbReference type="InterPro" id="IPR050216">
    <property type="entry name" value="LRR_domain-containing"/>
</dbReference>
<dbReference type="AlphaFoldDB" id="A0AA40ESJ7"/>
<dbReference type="GO" id="GO:0004672">
    <property type="term" value="F:protein kinase activity"/>
    <property type="evidence" value="ECO:0007669"/>
    <property type="project" value="InterPro"/>
</dbReference>
<dbReference type="PROSITE" id="PS51450">
    <property type="entry name" value="LRR"/>
    <property type="match status" value="2"/>
</dbReference>
<dbReference type="SUPFAM" id="SSF56112">
    <property type="entry name" value="Protein kinase-like (PK-like)"/>
    <property type="match status" value="1"/>
</dbReference>
<dbReference type="GO" id="GO:0005737">
    <property type="term" value="C:cytoplasm"/>
    <property type="evidence" value="ECO:0007669"/>
    <property type="project" value="TreeGrafter"/>
</dbReference>
<dbReference type="PROSITE" id="PS50011">
    <property type="entry name" value="PROTEIN_KINASE_DOM"/>
    <property type="match status" value="1"/>
</dbReference>
<dbReference type="InterPro" id="IPR000719">
    <property type="entry name" value="Prot_kinase_dom"/>
</dbReference>
<evidence type="ECO:0000313" key="5">
    <source>
        <dbReference type="EMBL" id="KAK0744729.1"/>
    </source>
</evidence>